<keyword evidence="3" id="KW-1185">Reference proteome</keyword>
<dbReference type="PANTHER" id="PTHR43383">
    <property type="entry name" value="NODULIN 6"/>
    <property type="match status" value="1"/>
</dbReference>
<accession>A0AA96LQ80</accession>
<evidence type="ECO:0000313" key="2">
    <source>
        <dbReference type="EMBL" id="WNR46262.1"/>
    </source>
</evidence>
<dbReference type="InterPro" id="IPR006680">
    <property type="entry name" value="Amidohydro-rel"/>
</dbReference>
<dbReference type="EMBL" id="CP130319">
    <property type="protein sequence ID" value="WNR46262.1"/>
    <property type="molecule type" value="Genomic_DNA"/>
</dbReference>
<protein>
    <submittedName>
        <fullName evidence="2">Amidohydrolase family protein</fullName>
    </submittedName>
</protein>
<reference evidence="2" key="1">
    <citation type="submission" date="2022-02" db="EMBL/GenBank/DDBJ databases">
        <title>Paenibacillus sp. MBLB1832 Whole Genome Shotgun Sequencing.</title>
        <authorList>
            <person name="Hwang C.Y."/>
            <person name="Cho E.-S."/>
            <person name="Seo M.-J."/>
        </authorList>
    </citation>
    <scope>NUCLEOTIDE SEQUENCE</scope>
    <source>
        <strain evidence="2">MBLB1832</strain>
    </source>
</reference>
<gene>
    <name evidence="2" type="ORF">MJB10_09255</name>
</gene>
<dbReference type="Gene3D" id="3.20.20.140">
    <property type="entry name" value="Metal-dependent hydrolases"/>
    <property type="match status" value="1"/>
</dbReference>
<dbReference type="InterPro" id="IPR032466">
    <property type="entry name" value="Metal_Hydrolase"/>
</dbReference>
<evidence type="ECO:0000313" key="3">
    <source>
        <dbReference type="Proteomes" id="UP001304650"/>
    </source>
</evidence>
<dbReference type="Proteomes" id="UP001304650">
    <property type="component" value="Chromosome"/>
</dbReference>
<dbReference type="RefSeq" id="WP_314803838.1">
    <property type="nucleotide sequence ID" value="NZ_CP130319.1"/>
</dbReference>
<organism evidence="2 3">
    <name type="scientific">Paenibacillus roseopurpureus</name>
    <dbReference type="NCBI Taxonomy" id="2918901"/>
    <lineage>
        <taxon>Bacteria</taxon>
        <taxon>Bacillati</taxon>
        <taxon>Bacillota</taxon>
        <taxon>Bacilli</taxon>
        <taxon>Bacillales</taxon>
        <taxon>Paenibacillaceae</taxon>
        <taxon>Paenibacillus</taxon>
    </lineage>
</organism>
<sequence>MTSSYEALSTFIDLTPIFSTHEHHREDELYAQLDLSTLFSWSYVGWSGAVPAGDSTAVERQHWINSMKMNSYYVWLEKAICTIYGEEEITAANWDSLSERIRKAHQDPNYHLQLLRKYAGYQGFLEDAFWNTGTDLGHPDFVTPVYRIDMWIIGYHPDSLDNDGWNPYRIYGEKITDFNTYEQLFTDELRRRRPSVAALKCSVAYFRNLRFDEAHRDEAAAVFGREKSSLTEGERNAFGNYMFRLAASVAGELDLPIQLHTGLAQLSGSSPMLLESVLRDYPGTRFVLFHGGFPWIYETAALAHNYPNVYLDINWLPLISTTAACQALHVYMEVLPRWDKIAWGGDNWTSEESVGASMAFRFILKKVLAEKVDDGFLRLKDAQQFAERIMYRNAHSIYHIPLANEDIE</sequence>
<name>A0AA96LQ80_9BACL</name>
<feature type="domain" description="Amidohydrolase-related" evidence="1">
    <location>
        <begin position="244"/>
        <end position="399"/>
    </location>
</feature>
<dbReference type="SUPFAM" id="SSF51556">
    <property type="entry name" value="Metallo-dependent hydrolases"/>
    <property type="match status" value="1"/>
</dbReference>
<proteinExistence type="predicted"/>
<dbReference type="Pfam" id="PF04909">
    <property type="entry name" value="Amidohydro_2"/>
    <property type="match status" value="1"/>
</dbReference>
<dbReference type="GO" id="GO:0016787">
    <property type="term" value="F:hydrolase activity"/>
    <property type="evidence" value="ECO:0007669"/>
    <property type="project" value="InterPro"/>
</dbReference>
<dbReference type="KEGG" id="proo:MJB10_09255"/>
<dbReference type="AlphaFoldDB" id="A0AA96LQ80"/>
<dbReference type="PANTHER" id="PTHR43383:SF2">
    <property type="entry name" value="AMIDOHYDROLASE 2 FAMILY PROTEIN"/>
    <property type="match status" value="1"/>
</dbReference>
<evidence type="ECO:0000259" key="1">
    <source>
        <dbReference type="Pfam" id="PF04909"/>
    </source>
</evidence>